<comment type="caution">
    <text evidence="1">The sequence shown here is derived from an EMBL/GenBank/DDBJ whole genome shotgun (WGS) entry which is preliminary data.</text>
</comment>
<evidence type="ECO:0000313" key="2">
    <source>
        <dbReference type="Proteomes" id="UP001143307"/>
    </source>
</evidence>
<evidence type="ECO:0000313" key="1">
    <source>
        <dbReference type="EMBL" id="MCX2972557.1"/>
    </source>
</evidence>
<organism evidence="1 2">
    <name type="scientific">Candidatus Seongchinamella marina</name>
    <dbReference type="NCBI Taxonomy" id="2518990"/>
    <lineage>
        <taxon>Bacteria</taxon>
        <taxon>Pseudomonadati</taxon>
        <taxon>Pseudomonadota</taxon>
        <taxon>Gammaproteobacteria</taxon>
        <taxon>Cellvibrionales</taxon>
        <taxon>Halieaceae</taxon>
        <taxon>Seongchinamella</taxon>
    </lineage>
</organism>
<dbReference type="RefSeq" id="WP_279251554.1">
    <property type="nucleotide sequence ID" value="NZ_SHNP01000001.1"/>
</dbReference>
<sequence>MSISISGFEQKFFRKINDVVEPLVSSGVGSPAWSPASLIVLESTGFRSGQPRRTPLWSLRLGRYRLISTARGNRSFWVKNLQKNPEVNYSLDGKVVSSDAIVIAPGFDNINDWELGSVFSRVLGGLEKFVQQRGWAFAVLVPADG</sequence>
<accession>A0ABT3ST97</accession>
<dbReference type="Proteomes" id="UP001143307">
    <property type="component" value="Unassembled WGS sequence"/>
</dbReference>
<protein>
    <submittedName>
        <fullName evidence="1">DUF385 domain-containing protein</fullName>
    </submittedName>
</protein>
<dbReference type="EMBL" id="SHNP01000001">
    <property type="protein sequence ID" value="MCX2972557.1"/>
    <property type="molecule type" value="Genomic_DNA"/>
</dbReference>
<dbReference type="InterPro" id="IPR012349">
    <property type="entry name" value="Split_barrel_FMN-bd"/>
</dbReference>
<name>A0ABT3ST97_9GAMM</name>
<reference evidence="1" key="1">
    <citation type="submission" date="2019-02" db="EMBL/GenBank/DDBJ databases">
        <authorList>
            <person name="Li S.-H."/>
        </authorList>
    </citation>
    <scope>NUCLEOTIDE SEQUENCE</scope>
    <source>
        <strain evidence="1">IMCC8485</strain>
    </source>
</reference>
<gene>
    <name evidence="1" type="ORF">EYC87_02995</name>
</gene>
<proteinExistence type="predicted"/>
<dbReference type="Pfam" id="PF04075">
    <property type="entry name" value="F420H2_quin_red"/>
    <property type="match status" value="1"/>
</dbReference>
<dbReference type="InterPro" id="IPR004378">
    <property type="entry name" value="F420H2_quin_Rdtase"/>
</dbReference>
<keyword evidence="2" id="KW-1185">Reference proteome</keyword>
<dbReference type="Gene3D" id="2.30.110.10">
    <property type="entry name" value="Electron Transport, Fmn-binding Protein, Chain A"/>
    <property type="match status" value="1"/>
</dbReference>